<dbReference type="Proteomes" id="UP000824031">
    <property type="component" value="Unassembled WGS sequence"/>
</dbReference>
<dbReference type="Gene3D" id="1.10.101.10">
    <property type="entry name" value="PGBD-like superfamily/PGBD"/>
    <property type="match status" value="6"/>
</dbReference>
<dbReference type="Pfam" id="PF01471">
    <property type="entry name" value="PG_binding_1"/>
    <property type="match status" value="5"/>
</dbReference>
<dbReference type="PANTHER" id="PTHR41533:SF1">
    <property type="entry name" value="L,D-TRANSPEPTIDASE YCBB-RELATED"/>
    <property type="match status" value="1"/>
</dbReference>
<sequence length="884" mass="95030">MPNGELIVYASVAAQAAPLAGVRILVQDEAGGTAARLTTDNAGATAPLALEAPDPAYSLDPDNRTVRPYTVYRLTAEADGWLPQVVDGVQVFAGQRTVARLEFLPDDTAGSPTLADARSDEQNVEVVTIPPHPLFVGGGGSGPTPEEVQPRVLSEVVIPKKITVHLDKPSANVSNVTVGFQEYIANVASSEVYPTWPEEALRANILAQISLALNRVWTEWYPSRGYSFNITGSPGYDQAYVAGRTVFAVMERLTAELFNTYVRRSGDQEPYFTEYCDGKTVTCPGMKQWGTVDRANEGKSALQILRYYYGDRVQLATSSNIAAIPSSWPGVTLKLGSTGTAVRVIQRQLSRIAKDYPSFGKPEVTGTFDAATESCVKKFQQQFSLTADGLVGKATWYKISYIYVSVKDLAELTSEGEAADGTQSAGAWPGTVLRRGATGSAVEQVQFWLSELAQFNTSLPDLTVDGKYGASTERAVKIFQQEQGLTADGIVGQTTWDALYAAWVDMQSDLGGTAWPGTVLRQGDTGMEVRLVQFWLRLAADNYSTLSAVTVDGVFGTATTRAVTAFQTRFGLTADGVVGRATWNKLNEVALAVTNKIVEPDEAPGQFPGTVREGSSGTAVRAVQYYLRRLSAYYSDVPAVAVDGVFGSATTRAVKAWQERTGLTVDGVVGRLTWQSLYAAARQLETSGPVVRTVTLPAPNQTLRPGDRGPDVLRLNWLLLFMSLWLPEINFLTDAAPSSTYGATLETAVRSAQRYFGLAETGSVTTADWQVFRQATLALAEVNPAAAAPEPAGVWPAAALTLGSSGPAVRQVQRWLNLLATVDQGYEFVPETGELDAATQDALENYQLTTGLQTLGVVDADTWQSLRTATAALCGTCRAIEKED</sequence>
<dbReference type="InterPro" id="IPR002477">
    <property type="entry name" value="Peptidoglycan-bd-like"/>
</dbReference>
<feature type="domain" description="Peptidoglycan binding-like" evidence="1">
    <location>
        <begin position="616"/>
        <end position="677"/>
    </location>
</feature>
<evidence type="ECO:0000313" key="2">
    <source>
        <dbReference type="EMBL" id="HIZ47269.1"/>
    </source>
</evidence>
<protein>
    <submittedName>
        <fullName evidence="2">Peptidoglycan-binding protein</fullName>
    </submittedName>
</protein>
<proteinExistence type="predicted"/>
<dbReference type="InterPro" id="IPR052905">
    <property type="entry name" value="LD-transpeptidase_YkuD-like"/>
</dbReference>
<name>A0A9D2F0F9_9FIRM</name>
<dbReference type="AlphaFoldDB" id="A0A9D2F0F9"/>
<evidence type="ECO:0000259" key="1">
    <source>
        <dbReference type="Pfam" id="PF01471"/>
    </source>
</evidence>
<reference evidence="2" key="2">
    <citation type="submission" date="2021-04" db="EMBL/GenBank/DDBJ databases">
        <authorList>
            <person name="Gilroy R."/>
        </authorList>
    </citation>
    <scope>NUCLEOTIDE SEQUENCE</scope>
    <source>
        <strain evidence="2">3436</strain>
    </source>
</reference>
<gene>
    <name evidence="2" type="ORF">H9810_00930</name>
</gene>
<evidence type="ECO:0000313" key="3">
    <source>
        <dbReference type="Proteomes" id="UP000824031"/>
    </source>
</evidence>
<dbReference type="PANTHER" id="PTHR41533">
    <property type="entry name" value="L,D-TRANSPEPTIDASE HI_1667-RELATED"/>
    <property type="match status" value="1"/>
</dbReference>
<organism evidence="2 3">
    <name type="scientific">Candidatus Gemmiger excrementavium</name>
    <dbReference type="NCBI Taxonomy" id="2838608"/>
    <lineage>
        <taxon>Bacteria</taxon>
        <taxon>Bacillati</taxon>
        <taxon>Bacillota</taxon>
        <taxon>Clostridia</taxon>
        <taxon>Eubacteriales</taxon>
        <taxon>Gemmiger</taxon>
    </lineage>
</organism>
<dbReference type="SUPFAM" id="SSF47090">
    <property type="entry name" value="PGBD-like"/>
    <property type="match status" value="6"/>
</dbReference>
<comment type="caution">
    <text evidence="2">The sequence shown here is derived from an EMBL/GenBank/DDBJ whole genome shotgun (WGS) entry which is preliminary data.</text>
</comment>
<dbReference type="InterPro" id="IPR036366">
    <property type="entry name" value="PGBDSf"/>
</dbReference>
<accession>A0A9D2F0F9</accession>
<feature type="domain" description="Peptidoglycan binding-like" evidence="1">
    <location>
        <begin position="805"/>
        <end position="866"/>
    </location>
</feature>
<feature type="domain" description="Peptidoglycan binding-like" evidence="1">
    <location>
        <begin position="438"/>
        <end position="499"/>
    </location>
</feature>
<feature type="domain" description="Peptidoglycan binding-like" evidence="1">
    <location>
        <begin position="529"/>
        <end position="586"/>
    </location>
</feature>
<dbReference type="EMBL" id="DXBO01000016">
    <property type="protein sequence ID" value="HIZ47269.1"/>
    <property type="molecule type" value="Genomic_DNA"/>
</dbReference>
<dbReference type="InterPro" id="IPR036365">
    <property type="entry name" value="PGBD-like_sf"/>
</dbReference>
<feature type="domain" description="Peptidoglycan binding-like" evidence="1">
    <location>
        <begin position="338"/>
        <end position="398"/>
    </location>
</feature>
<reference evidence="2" key="1">
    <citation type="journal article" date="2021" name="PeerJ">
        <title>Extensive microbial diversity within the chicken gut microbiome revealed by metagenomics and culture.</title>
        <authorList>
            <person name="Gilroy R."/>
            <person name="Ravi A."/>
            <person name="Getino M."/>
            <person name="Pursley I."/>
            <person name="Horton D.L."/>
            <person name="Alikhan N.F."/>
            <person name="Baker D."/>
            <person name="Gharbi K."/>
            <person name="Hall N."/>
            <person name="Watson M."/>
            <person name="Adriaenssens E.M."/>
            <person name="Foster-Nyarko E."/>
            <person name="Jarju S."/>
            <person name="Secka A."/>
            <person name="Antonio M."/>
            <person name="Oren A."/>
            <person name="Chaudhuri R.R."/>
            <person name="La Ragione R."/>
            <person name="Hildebrand F."/>
            <person name="Pallen M.J."/>
        </authorList>
    </citation>
    <scope>NUCLEOTIDE SEQUENCE</scope>
    <source>
        <strain evidence="2">3436</strain>
    </source>
</reference>